<comment type="subcellular location">
    <subcellularLocation>
        <location evidence="1">Secreted</location>
    </subcellularLocation>
</comment>
<feature type="compositionally biased region" description="Gly residues" evidence="3">
    <location>
        <begin position="395"/>
        <end position="407"/>
    </location>
</feature>
<dbReference type="PANTHER" id="PTHR38340">
    <property type="entry name" value="S-LAYER PROTEIN"/>
    <property type="match status" value="1"/>
</dbReference>
<feature type="domain" description="Bacterial Ig-like" evidence="4">
    <location>
        <begin position="878"/>
        <end position="965"/>
    </location>
</feature>
<feature type="region of interest" description="Disordered" evidence="3">
    <location>
        <begin position="332"/>
        <end position="443"/>
    </location>
</feature>
<dbReference type="SUPFAM" id="SSF51120">
    <property type="entry name" value="beta-Roll"/>
    <property type="match status" value="4"/>
</dbReference>
<dbReference type="InterPro" id="IPR011049">
    <property type="entry name" value="Serralysin-like_metalloprot_C"/>
</dbReference>
<dbReference type="Gene3D" id="2.160.20.160">
    <property type="match status" value="1"/>
</dbReference>
<dbReference type="PROSITE" id="PS00330">
    <property type="entry name" value="HEMOLYSIN_CALCIUM"/>
    <property type="match status" value="8"/>
</dbReference>
<dbReference type="Pfam" id="PF19077">
    <property type="entry name" value="Big_13"/>
    <property type="match status" value="5"/>
</dbReference>
<feature type="domain" description="Bacterial Ig-like" evidence="4">
    <location>
        <begin position="683"/>
        <end position="775"/>
    </location>
</feature>
<feature type="compositionally biased region" description="Basic and acidic residues" evidence="3">
    <location>
        <begin position="372"/>
        <end position="383"/>
    </location>
</feature>
<evidence type="ECO:0000256" key="1">
    <source>
        <dbReference type="ARBA" id="ARBA00004613"/>
    </source>
</evidence>
<dbReference type="PRINTS" id="PR00313">
    <property type="entry name" value="CABNDNGRPT"/>
</dbReference>
<dbReference type="Pfam" id="PF00353">
    <property type="entry name" value="HemolysinCabind"/>
    <property type="match status" value="11"/>
</dbReference>
<evidence type="ECO:0000313" key="6">
    <source>
        <dbReference type="Proteomes" id="UP000317835"/>
    </source>
</evidence>
<dbReference type="InterPro" id="IPR013783">
    <property type="entry name" value="Ig-like_fold"/>
</dbReference>
<dbReference type="GO" id="GO:0005576">
    <property type="term" value="C:extracellular region"/>
    <property type="evidence" value="ECO:0007669"/>
    <property type="project" value="UniProtKB-SubCell"/>
</dbReference>
<organism evidence="5 6">
    <name type="scientific">Tautonia plasticadhaerens</name>
    <dbReference type="NCBI Taxonomy" id="2527974"/>
    <lineage>
        <taxon>Bacteria</taxon>
        <taxon>Pseudomonadati</taxon>
        <taxon>Planctomycetota</taxon>
        <taxon>Planctomycetia</taxon>
        <taxon>Isosphaerales</taxon>
        <taxon>Isosphaeraceae</taxon>
        <taxon>Tautonia</taxon>
    </lineage>
</organism>
<dbReference type="Gene3D" id="2.150.10.10">
    <property type="entry name" value="Serralysin-like metalloprotease, C-terminal"/>
    <property type="match status" value="4"/>
</dbReference>
<dbReference type="EMBL" id="CP036426">
    <property type="protein sequence ID" value="QDV33048.1"/>
    <property type="molecule type" value="Genomic_DNA"/>
</dbReference>
<reference evidence="5 6" key="1">
    <citation type="submission" date="2019-02" db="EMBL/GenBank/DDBJ databases">
        <title>Deep-cultivation of Planctomycetes and their phenomic and genomic characterization uncovers novel biology.</title>
        <authorList>
            <person name="Wiegand S."/>
            <person name="Jogler M."/>
            <person name="Boedeker C."/>
            <person name="Pinto D."/>
            <person name="Vollmers J."/>
            <person name="Rivas-Marin E."/>
            <person name="Kohn T."/>
            <person name="Peeters S.H."/>
            <person name="Heuer A."/>
            <person name="Rast P."/>
            <person name="Oberbeckmann S."/>
            <person name="Bunk B."/>
            <person name="Jeske O."/>
            <person name="Meyerdierks A."/>
            <person name="Storesund J.E."/>
            <person name="Kallscheuer N."/>
            <person name="Luecker S."/>
            <person name="Lage O.M."/>
            <person name="Pohl T."/>
            <person name="Merkel B.J."/>
            <person name="Hornburger P."/>
            <person name="Mueller R.-W."/>
            <person name="Bruemmer F."/>
            <person name="Labrenz M."/>
            <person name="Spormann A.M."/>
            <person name="Op den Camp H."/>
            <person name="Overmann J."/>
            <person name="Amann R."/>
            <person name="Jetten M.S.M."/>
            <person name="Mascher T."/>
            <person name="Medema M.H."/>
            <person name="Devos D.P."/>
            <person name="Kaster A.-K."/>
            <person name="Ovreas L."/>
            <person name="Rohde M."/>
            <person name="Galperin M.Y."/>
            <person name="Jogler C."/>
        </authorList>
    </citation>
    <scope>NUCLEOTIDE SEQUENCE [LARGE SCALE GENOMIC DNA]</scope>
    <source>
        <strain evidence="5 6">ElP</strain>
    </source>
</reference>
<dbReference type="InterPro" id="IPR050557">
    <property type="entry name" value="RTX_toxin/Mannuronan_C5-epim"/>
</dbReference>
<dbReference type="InterPro" id="IPR028994">
    <property type="entry name" value="Integrin_alpha_N"/>
</dbReference>
<feature type="domain" description="Bacterial Ig-like" evidence="4">
    <location>
        <begin position="1074"/>
        <end position="1161"/>
    </location>
</feature>
<feature type="domain" description="Bacterial Ig-like" evidence="4">
    <location>
        <begin position="1262"/>
        <end position="1354"/>
    </location>
</feature>
<dbReference type="GO" id="GO:0005509">
    <property type="term" value="F:calcium ion binding"/>
    <property type="evidence" value="ECO:0007669"/>
    <property type="project" value="InterPro"/>
</dbReference>
<gene>
    <name evidence="5" type="primary">cya_1</name>
    <name evidence="5" type="ORF">ElP_08900</name>
</gene>
<dbReference type="Proteomes" id="UP000317835">
    <property type="component" value="Chromosome"/>
</dbReference>
<keyword evidence="2" id="KW-0964">Secreted</keyword>
<keyword evidence="6" id="KW-1185">Reference proteome</keyword>
<dbReference type="Gene3D" id="2.60.40.10">
    <property type="entry name" value="Immunoglobulins"/>
    <property type="match status" value="7"/>
</dbReference>
<dbReference type="InterPro" id="IPR001343">
    <property type="entry name" value="Hemolysn_Ca-bd"/>
</dbReference>
<name>A0A518GWS8_9BACT</name>
<dbReference type="KEGG" id="tpla:ElP_08900"/>
<feature type="region of interest" description="Disordered" evidence="3">
    <location>
        <begin position="1666"/>
        <end position="1693"/>
    </location>
</feature>
<sequence>MDDLNYLGRFVVGQRQDRSVRPDRRCLVRSSRPSCERLEPRELLSQVVFDGEVLSVTGNDAPNLVLAFPILGSTVVVVDDATFRIPVEPDAIRLIVVEAGGGDDYLDFSALSGFQGMTVLDGGGGLDTILGSSGADSIRGGSGDDYLVGGFGPDTIDGGDGQDLLDGGDGLLADATLVGGDDRLIGGAGDDTITGGSGDDTIDAGPGDNLVDAGVGVTIGGVLIGAADSISSGDGDDTIVSHDGDDTIEAGGGRNVVDAGAGDDRVTTGSGIDSVDAGTGRNWVSAGAGPDTLVAGPGDDTLLGGGGDDRIEAGDGRNLVDAGDGRNTVVAGSGDDTISAGADDDTIESGGGRDLVDAGDGRNRLRAGAGHDTIRSGAGRDDIDAGEGDDLIESGGDGDLILGGGGHDTIRPGDGDDSVSAGSGDDLVEGGAGADTIDGGEGNDLIDGGEGTDVLLGRPGDDTLIGGAGADFLDGDDGADILLGGDGPDTINGGGGPDLIIGGDGADSIVAGTSLEFDGETIVGGIGNDTIVSGGGPDSIEAGEGDDHVDAGPGPDLVDGGEGNDRLEGGAGNDAVFGRDGNDSLSGGDGRDELSGGEGVDLLLGGTGNDRIDGGPGYDFLEGGSGFDTIVAGDGRDTVNNGSLDDLIEFVPPFDPVLLGSYQGLGWDLPPGVDVFPPAPPSAVGLLPEDDTGAPGDGITRVLRPRLTGFAEPGSTVELFDALGHPLATSRTGVDGRFHIQFPEDLAEGMTKALLRVRDPAGNVGQASAIALVVDRTPPPAARVPVLRGSDDGVTRVRAPSFEVGGVEPGAEVQLLRDGVVVARRSGPGVLSDPGVPGDGAYRYAARQVDAAGNLGPAGPGLTVVVDATPPAAAGAPVLRPSDDTGVRGDGVTRVRAPSFEVGGVEPGAEVQLLRDGVVVARRSGPGVLSDPGVPGDGAYRYAARQVDAAGNLGPAGPGLTVVVDATPPAAAGAPVLRPSDDTGVRGDGVTRVRAPSFEVGGVEPGAEVQLLRDGVVVARRSGPGVLSDPGVPGDGAYRYAARQVDAAGNLGPAGPGLTVVVDATPPAAAGAPVLRPSDDTGVRGDGVTRVRAPSFEVGGVEPGAEVQLLRDGVVVARRSGPGVLSDPGVPGDGAYRYAARQVDAAGNLGPAGPGLTVVVDATPPAAAGAPVLRPSDDTGVRGDGVTRVRAPSFEVGGVEPGAEVQLLRDGVVVARRSGPGVLSDPGVPGDGAYRYAARQVDAAGNAGPAGGSVTVVVDNSVRTPTPRLLDADDTGVVGDHRTAIRRPRIVGITDPGAMVELLDSSGAVVEVVEAAADGSFVVSPPALPPGPARFSVRARDAAGNVAVGPAIKLRILGTPGDHDGNGVADLAVFRPATGEWLVALKDGTGATLGVRVERFGDTQLRDVPAPADYDGNGVADLAVFRPATGEWLVALKDGTGATLGVRVERFGDTQLRDVPAPADYDGNGVADLAVFRPATGEWLVALKDGTGATLGVRVERFGDTQLRDVPAPADYDGNGVADLAVFRPATGEWLVALKDGTGATLGVRVERFGDTQLRDVPAPADYDGNGVADLAVLRPTSDQFLVLQKDPDGVTIGSQISQARVDGWGRIPVEIPTGSLAALGVVGDSGGGTGSARFTAGTSVGSTDVARGEVLGSGAVRATEQPIIAQGGRHDRSPGPRLPAPGPASTRAALRGSPVRFSRPASLSASAIRHGGRGVDRVRLIDEAIASRLRFADELAMALTSDRLPIAANPFRSRP</sequence>
<evidence type="ECO:0000259" key="4">
    <source>
        <dbReference type="Pfam" id="PF19077"/>
    </source>
</evidence>
<evidence type="ECO:0000256" key="2">
    <source>
        <dbReference type="ARBA" id="ARBA00022525"/>
    </source>
</evidence>
<protein>
    <submittedName>
        <fullName evidence="5">Bifunctional hemolysin/adenylate cyclase</fullName>
    </submittedName>
</protein>
<proteinExistence type="predicted"/>
<feature type="domain" description="Bacterial Ig-like" evidence="4">
    <location>
        <begin position="976"/>
        <end position="1063"/>
    </location>
</feature>
<accession>A0A518GWS8</accession>
<evidence type="ECO:0000256" key="3">
    <source>
        <dbReference type="SAM" id="MobiDB-lite"/>
    </source>
</evidence>
<dbReference type="InterPro" id="IPR018511">
    <property type="entry name" value="Hemolysin-typ_Ca-bd_CS"/>
</dbReference>
<dbReference type="OrthoDB" id="218789at2"/>
<feature type="compositionally biased region" description="Basic and acidic residues" evidence="3">
    <location>
        <begin position="354"/>
        <end position="363"/>
    </location>
</feature>
<feature type="region of interest" description="Disordered" evidence="3">
    <location>
        <begin position="532"/>
        <end position="608"/>
    </location>
</feature>
<dbReference type="PANTHER" id="PTHR38340:SF1">
    <property type="entry name" value="S-LAYER PROTEIN"/>
    <property type="match status" value="1"/>
</dbReference>
<dbReference type="SUPFAM" id="SSF69318">
    <property type="entry name" value="Integrin alpha N-terminal domain"/>
    <property type="match status" value="1"/>
</dbReference>
<evidence type="ECO:0000313" key="5">
    <source>
        <dbReference type="EMBL" id="QDV33048.1"/>
    </source>
</evidence>
<dbReference type="InterPro" id="IPR044016">
    <property type="entry name" value="Big_13"/>
</dbReference>